<dbReference type="EMBL" id="CP054143">
    <property type="protein sequence ID" value="QKJ66366.1"/>
    <property type="molecule type" value="Genomic_DNA"/>
</dbReference>
<evidence type="ECO:0000256" key="8">
    <source>
        <dbReference type="ARBA" id="ARBA00048617"/>
    </source>
</evidence>
<dbReference type="GO" id="GO:0004852">
    <property type="term" value="F:uroporphyrinogen-III synthase activity"/>
    <property type="evidence" value="ECO:0007669"/>
    <property type="project" value="UniProtKB-UniRule"/>
</dbReference>
<evidence type="ECO:0000256" key="5">
    <source>
        <dbReference type="ARBA" id="ARBA00023244"/>
    </source>
</evidence>
<evidence type="ECO:0000259" key="10">
    <source>
        <dbReference type="Pfam" id="PF02602"/>
    </source>
</evidence>
<protein>
    <recommendedName>
        <fullName evidence="7 9">Uroporphyrinogen-III synthase</fullName>
        <ecNumber evidence="3 9">4.2.1.75</ecNumber>
    </recommendedName>
</protein>
<evidence type="ECO:0000313" key="12">
    <source>
        <dbReference type="Proteomes" id="UP000504844"/>
    </source>
</evidence>
<gene>
    <name evidence="11" type="ORF">HQN60_06445</name>
</gene>
<feature type="domain" description="Tetrapyrrole biosynthesis uroporphyrinogen III synthase" evidence="10">
    <location>
        <begin position="22"/>
        <end position="232"/>
    </location>
</feature>
<organism evidence="11 12">
    <name type="scientific">Deefgea piscis</name>
    <dbReference type="NCBI Taxonomy" id="2739061"/>
    <lineage>
        <taxon>Bacteria</taxon>
        <taxon>Pseudomonadati</taxon>
        <taxon>Pseudomonadota</taxon>
        <taxon>Betaproteobacteria</taxon>
        <taxon>Neisseriales</taxon>
        <taxon>Chitinibacteraceae</taxon>
        <taxon>Deefgea</taxon>
    </lineage>
</organism>
<evidence type="ECO:0000256" key="9">
    <source>
        <dbReference type="RuleBase" id="RU366031"/>
    </source>
</evidence>
<dbReference type="AlphaFoldDB" id="A0A6M8SSQ4"/>
<dbReference type="EC" id="4.2.1.75" evidence="3 9"/>
<dbReference type="PANTHER" id="PTHR38042:SF1">
    <property type="entry name" value="UROPORPHYRINOGEN-III SYNTHASE, CHLOROPLASTIC"/>
    <property type="match status" value="1"/>
</dbReference>
<dbReference type="InterPro" id="IPR039793">
    <property type="entry name" value="UROS/Hem4"/>
</dbReference>
<dbReference type="GO" id="GO:0006780">
    <property type="term" value="P:uroporphyrinogen III biosynthetic process"/>
    <property type="evidence" value="ECO:0007669"/>
    <property type="project" value="UniProtKB-UniRule"/>
</dbReference>
<comment type="pathway">
    <text evidence="1 9">Porphyrin-containing compound metabolism; protoporphyrin-IX biosynthesis; coproporphyrinogen-III from 5-aminolevulinate: step 3/4.</text>
</comment>
<comment type="similarity">
    <text evidence="2 9">Belongs to the uroporphyrinogen-III synthase family.</text>
</comment>
<name>A0A6M8SSQ4_9NEIS</name>
<dbReference type="InterPro" id="IPR003754">
    <property type="entry name" value="4pyrrol_synth_uPrphyn_synth"/>
</dbReference>
<dbReference type="Pfam" id="PF02602">
    <property type="entry name" value="HEM4"/>
    <property type="match status" value="1"/>
</dbReference>
<dbReference type="SUPFAM" id="SSF69618">
    <property type="entry name" value="HemD-like"/>
    <property type="match status" value="1"/>
</dbReference>
<dbReference type="InterPro" id="IPR036108">
    <property type="entry name" value="4pyrrol_syn_uPrphyn_synt_sf"/>
</dbReference>
<dbReference type="CDD" id="cd06578">
    <property type="entry name" value="HemD"/>
    <property type="match status" value="1"/>
</dbReference>
<sequence>MTLALAGLRLWITRPEAQAGYLAASLSKHGAQSHTLPLLTISPPNPAQELQNALAQLEQFDLAIFISPSALDQVMLAHSKPWPSHLPVAVIGPGSAERAAQLGMQHIICPAQQFDGEGLLATLGEQTGKKIVLFRGNGGRDILPAGLIAAGASVQLVTAYQRTVAALDRPEIEQQLALGCDGIIISSSEAAQHLLNWAGEQAQLKLQCRLYFVPHPRIAAALKAHGAQHIVLTEAGDDGITRSICRYFSPVSSQKV</sequence>
<evidence type="ECO:0000313" key="11">
    <source>
        <dbReference type="EMBL" id="QKJ66366.1"/>
    </source>
</evidence>
<dbReference type="GO" id="GO:0006782">
    <property type="term" value="P:protoporphyrinogen IX biosynthetic process"/>
    <property type="evidence" value="ECO:0007669"/>
    <property type="project" value="UniProtKB-UniRule"/>
</dbReference>
<dbReference type="UniPathway" id="UPA00251">
    <property type="reaction ID" value="UER00320"/>
</dbReference>
<dbReference type="Proteomes" id="UP000504844">
    <property type="component" value="Chromosome"/>
</dbReference>
<dbReference type="PANTHER" id="PTHR38042">
    <property type="entry name" value="UROPORPHYRINOGEN-III SYNTHASE, CHLOROPLASTIC"/>
    <property type="match status" value="1"/>
</dbReference>
<evidence type="ECO:0000256" key="1">
    <source>
        <dbReference type="ARBA" id="ARBA00004772"/>
    </source>
</evidence>
<keyword evidence="4 9" id="KW-0456">Lyase</keyword>
<accession>A0A6M8SSQ4</accession>
<comment type="catalytic activity">
    <reaction evidence="8 9">
        <text>hydroxymethylbilane = uroporphyrinogen III + H2O</text>
        <dbReference type="Rhea" id="RHEA:18965"/>
        <dbReference type="ChEBI" id="CHEBI:15377"/>
        <dbReference type="ChEBI" id="CHEBI:57308"/>
        <dbReference type="ChEBI" id="CHEBI:57845"/>
        <dbReference type="EC" id="4.2.1.75"/>
    </reaction>
</comment>
<evidence type="ECO:0000256" key="4">
    <source>
        <dbReference type="ARBA" id="ARBA00023239"/>
    </source>
</evidence>
<keyword evidence="12" id="KW-1185">Reference proteome</keyword>
<dbReference type="RefSeq" id="WP_173532870.1">
    <property type="nucleotide sequence ID" value="NZ_CP054143.1"/>
</dbReference>
<keyword evidence="5 9" id="KW-0627">Porphyrin biosynthesis</keyword>
<proteinExistence type="inferred from homology"/>
<comment type="function">
    <text evidence="6 9">Catalyzes cyclization of the linear tetrapyrrole, hydroxymethylbilane, to the macrocyclic uroporphyrinogen III.</text>
</comment>
<dbReference type="Gene3D" id="3.40.50.10090">
    <property type="match status" value="2"/>
</dbReference>
<evidence type="ECO:0000256" key="6">
    <source>
        <dbReference type="ARBA" id="ARBA00037589"/>
    </source>
</evidence>
<evidence type="ECO:0000256" key="2">
    <source>
        <dbReference type="ARBA" id="ARBA00008133"/>
    </source>
</evidence>
<dbReference type="KEGG" id="dee:HQN60_06445"/>
<reference evidence="11 12" key="1">
    <citation type="submission" date="2020-05" db="EMBL/GenBank/DDBJ databases">
        <title>Complete genome sequence of Deefgea sp. D17.</title>
        <authorList>
            <person name="Bae J.-W."/>
            <person name="Han J.E."/>
        </authorList>
    </citation>
    <scope>NUCLEOTIDE SEQUENCE [LARGE SCALE GENOMIC DNA]</scope>
    <source>
        <strain evidence="11 12">D17</strain>
    </source>
</reference>
<evidence type="ECO:0000256" key="7">
    <source>
        <dbReference type="ARBA" id="ARBA00040167"/>
    </source>
</evidence>
<evidence type="ECO:0000256" key="3">
    <source>
        <dbReference type="ARBA" id="ARBA00013109"/>
    </source>
</evidence>